<dbReference type="PANTHER" id="PTHR30069:SF29">
    <property type="entry name" value="HEMOGLOBIN AND HEMOGLOBIN-HAPTOGLOBIN-BINDING PROTEIN 1-RELATED"/>
    <property type="match status" value="1"/>
</dbReference>
<keyword evidence="3 8" id="KW-1134">Transmembrane beta strand</keyword>
<evidence type="ECO:0000256" key="8">
    <source>
        <dbReference type="PROSITE-ProRule" id="PRU01360"/>
    </source>
</evidence>
<keyword evidence="11" id="KW-1185">Reference proteome</keyword>
<protein>
    <submittedName>
        <fullName evidence="10">TonB-dependent receptor plug</fullName>
    </submittedName>
</protein>
<dbReference type="EMBL" id="CP001681">
    <property type="protein sequence ID" value="ACU04343.1"/>
    <property type="molecule type" value="Genomic_DNA"/>
</dbReference>
<comment type="similarity">
    <text evidence="8">Belongs to the TonB-dependent receptor family.</text>
</comment>
<evidence type="ECO:0000256" key="6">
    <source>
        <dbReference type="ARBA" id="ARBA00023136"/>
    </source>
</evidence>
<feature type="domain" description="Secretin/TonB short N-terminal" evidence="9">
    <location>
        <begin position="68"/>
        <end position="119"/>
    </location>
</feature>
<dbReference type="InterPro" id="IPR039426">
    <property type="entry name" value="TonB-dep_rcpt-like"/>
</dbReference>
<dbReference type="InterPro" id="IPR008969">
    <property type="entry name" value="CarboxyPept-like_regulatory"/>
</dbReference>
<dbReference type="Gene3D" id="2.170.130.10">
    <property type="entry name" value="TonB-dependent receptor, plug domain"/>
    <property type="match status" value="1"/>
</dbReference>
<dbReference type="GO" id="GO:0009279">
    <property type="term" value="C:cell outer membrane"/>
    <property type="evidence" value="ECO:0007669"/>
    <property type="project" value="UniProtKB-SubCell"/>
</dbReference>
<accession>C6XXS5</accession>
<dbReference type="SMART" id="SM00965">
    <property type="entry name" value="STN"/>
    <property type="match status" value="1"/>
</dbReference>
<gene>
    <name evidence="10" type="ordered locus">Phep_2139</name>
</gene>
<dbReference type="InterPro" id="IPR023997">
    <property type="entry name" value="TonB-dep_OMP_SusC/RagA_CS"/>
</dbReference>
<dbReference type="eggNOG" id="COG1629">
    <property type="taxonomic scope" value="Bacteria"/>
</dbReference>
<evidence type="ECO:0000256" key="2">
    <source>
        <dbReference type="ARBA" id="ARBA00022448"/>
    </source>
</evidence>
<comment type="subcellular location">
    <subcellularLocation>
        <location evidence="1 8">Cell outer membrane</location>
        <topology evidence="1 8">Multi-pass membrane protein</topology>
    </subcellularLocation>
</comment>
<dbReference type="InterPro" id="IPR011662">
    <property type="entry name" value="Secretin/TonB_short_N"/>
</dbReference>
<proteinExistence type="inferred from homology"/>
<dbReference type="SUPFAM" id="SSF56935">
    <property type="entry name" value="Porins"/>
    <property type="match status" value="1"/>
</dbReference>
<dbReference type="Pfam" id="PF07715">
    <property type="entry name" value="Plug"/>
    <property type="match status" value="1"/>
</dbReference>
<keyword evidence="7 8" id="KW-0998">Cell outer membrane</keyword>
<keyword evidence="4 8" id="KW-0812">Transmembrane</keyword>
<evidence type="ECO:0000256" key="3">
    <source>
        <dbReference type="ARBA" id="ARBA00022452"/>
    </source>
</evidence>
<dbReference type="GO" id="GO:0044718">
    <property type="term" value="P:siderophore transmembrane transport"/>
    <property type="evidence" value="ECO:0007669"/>
    <property type="project" value="TreeGrafter"/>
</dbReference>
<evidence type="ECO:0000256" key="5">
    <source>
        <dbReference type="ARBA" id="ARBA00022729"/>
    </source>
</evidence>
<evidence type="ECO:0000256" key="4">
    <source>
        <dbReference type="ARBA" id="ARBA00022692"/>
    </source>
</evidence>
<dbReference type="KEGG" id="phe:Phep_2139"/>
<dbReference type="AlphaFoldDB" id="C6XXS5"/>
<dbReference type="InterPro" id="IPR023996">
    <property type="entry name" value="TonB-dep_OMP_SusC/RagA"/>
</dbReference>
<dbReference type="Gene3D" id="2.60.40.1120">
    <property type="entry name" value="Carboxypeptidase-like, regulatory domain"/>
    <property type="match status" value="1"/>
</dbReference>
<evidence type="ECO:0000256" key="7">
    <source>
        <dbReference type="ARBA" id="ARBA00023237"/>
    </source>
</evidence>
<keyword evidence="10" id="KW-0675">Receptor</keyword>
<name>C6XXS5_PEDHD</name>
<dbReference type="NCBIfam" id="TIGR04057">
    <property type="entry name" value="SusC_RagA_signa"/>
    <property type="match status" value="1"/>
</dbReference>
<dbReference type="Gene3D" id="3.55.50.30">
    <property type="match status" value="1"/>
</dbReference>
<reference evidence="10 11" key="1">
    <citation type="journal article" date="2009" name="Stand. Genomic Sci.">
        <title>Complete genome sequence of Pedobacter heparinus type strain (HIM 762-3).</title>
        <authorList>
            <person name="Han C."/>
            <person name="Spring S."/>
            <person name="Lapidus A."/>
            <person name="Del Rio T.G."/>
            <person name="Tice H."/>
            <person name="Copeland A."/>
            <person name="Cheng J.F."/>
            <person name="Lucas S."/>
            <person name="Chen F."/>
            <person name="Nolan M."/>
            <person name="Bruce D."/>
            <person name="Goodwin L."/>
            <person name="Pitluck S."/>
            <person name="Ivanova N."/>
            <person name="Mavromatis K."/>
            <person name="Mikhailova N."/>
            <person name="Pati A."/>
            <person name="Chen A."/>
            <person name="Palaniappan K."/>
            <person name="Land M."/>
            <person name="Hauser L."/>
            <person name="Chang Y.J."/>
            <person name="Jeffries C.C."/>
            <person name="Saunders E."/>
            <person name="Chertkov O."/>
            <person name="Brettin T."/>
            <person name="Goker M."/>
            <person name="Rohde M."/>
            <person name="Bristow J."/>
            <person name="Eisen J.A."/>
            <person name="Markowitz V."/>
            <person name="Hugenholtz P."/>
            <person name="Kyrpides N.C."/>
            <person name="Klenk H.P."/>
            <person name="Detter J.C."/>
        </authorList>
    </citation>
    <scope>NUCLEOTIDE SEQUENCE [LARGE SCALE GENOMIC DNA]</scope>
    <source>
        <strain evidence="11">ATCC 13125 / DSM 2366 / CIP 104194 / JCM 7457 / NBRC 12017 / NCIMB 9290 / NRRL B-14731 / HIM 762-3</strain>
    </source>
</reference>
<dbReference type="NCBIfam" id="TIGR04056">
    <property type="entry name" value="OMP_RagA_SusC"/>
    <property type="match status" value="1"/>
</dbReference>
<dbReference type="Proteomes" id="UP000000852">
    <property type="component" value="Chromosome"/>
</dbReference>
<evidence type="ECO:0000313" key="11">
    <source>
        <dbReference type="Proteomes" id="UP000000852"/>
    </source>
</evidence>
<evidence type="ECO:0000259" key="9">
    <source>
        <dbReference type="SMART" id="SM00965"/>
    </source>
</evidence>
<evidence type="ECO:0000313" key="10">
    <source>
        <dbReference type="EMBL" id="ACU04343.1"/>
    </source>
</evidence>
<dbReference type="Pfam" id="PF07660">
    <property type="entry name" value="STN"/>
    <property type="match status" value="1"/>
</dbReference>
<dbReference type="Gene3D" id="2.40.170.20">
    <property type="entry name" value="TonB-dependent receptor, beta-barrel domain"/>
    <property type="match status" value="1"/>
</dbReference>
<dbReference type="InterPro" id="IPR036942">
    <property type="entry name" value="Beta-barrel_TonB_sf"/>
</dbReference>
<dbReference type="GO" id="GO:0015344">
    <property type="term" value="F:siderophore uptake transmembrane transporter activity"/>
    <property type="evidence" value="ECO:0007669"/>
    <property type="project" value="TreeGrafter"/>
</dbReference>
<dbReference type="PANTHER" id="PTHR30069">
    <property type="entry name" value="TONB-DEPENDENT OUTER MEMBRANE RECEPTOR"/>
    <property type="match status" value="1"/>
</dbReference>
<sequence>MYKNFTKFFCTPQGYIRKFLLIMKITTILMFATLMQVSATGLAQRITLNQKFTTLKRVFNEINKQTGYNILWSAKKVKNTQVVNVNFENISLREALNRCLDGFPLTYTIENNVIVIREKEKTLADKIVDYFKVIDLTGRITDLNGAPLPGASVMVKGSTLSATADANGDYQIRVPDNDAILIFKYVGFLSQEVKVDGRTKINVQLKEDQQLLTEVAVVGYGTVKKVNLTGSLSILDMSTRENRPLTNASQALQGVSGLWVNQAGGKPGQDGGSIRIRGIGSIGSSGKSDPLVLVDGIEYNINEINPDFIETITVLKDASAAIYGSRAANGVILVTTKTGKKGKTEINYNFSYGIQEATALPDVLWDPIQYMELKNQALINEGKSAASVDYSAAQIAEYKNGMASNPIAYPNLNWFDLVLKNGYIQQHNLRFSGGNDNVLYNIGLGYMDQDGILIDANHANRYTLNANVSANVTQKLRIGTNIVGNYRTYTEPAFGGTSGTATSYYFTRLTRVLPIFTPYTTDGRYGSVVFPTPGRNTIENPLMLLKEGRNVRTPQRVLAKVFADYELPFNLKYSINFGVDRLDGYASVFTPYLVSYHPITGAPNNYNVNPSSYEYNENEVNTSFYHTLDWKKVFAEKHALNAVIGGSFNNFYRKSFSGQIEGYFDNTLTDLSAGSVNPATSGTRTKDVLASYFGRLNYSFADKYLVEAVVRYDGSSRFSEGNKWGAFPSVSAAWRIDQEQFFKNMPSINQLKLRASWGKLGNQAVELYSYLNSVRLGADYSFNNVISPGSSVNAYNDPAISWETTTTTNLGVDLEAWKGLLGITFDVFKRRTTGILRPVNIPYQVGGLTGPQKNVGVVDNAGFDLNLSHRNTINDFSYSFTGGVSYVKNKVVDLKGETIISGRRIIKEGYPIDSYYIYQADGIYQNQQEVDNSPKVSTGVRPGYLKYKDINGDNKIDGNDRVITGRSNPQFTYSFNLNLGYKNFSLTSFFQGIQGIDLYPTVNLAQPFNNGAGVTREWATDAWTPGNPGARLPILTTATGAPEMYSTANSSSFWLQDGSYLRLKSLQLKYDFKQNWVSKLSLNKVALFVNAENLVTFTSFKGFDPEKDIKSDNFYEYPTLKTFSFGINATF</sequence>
<organism evidence="10 11">
    <name type="scientific">Pedobacter heparinus (strain ATCC 13125 / DSM 2366 / CIP 104194 / JCM 7457 / NBRC 12017 / NCIMB 9290 / NRRL B-14731 / HIM 762-3)</name>
    <dbReference type="NCBI Taxonomy" id="485917"/>
    <lineage>
        <taxon>Bacteria</taxon>
        <taxon>Pseudomonadati</taxon>
        <taxon>Bacteroidota</taxon>
        <taxon>Sphingobacteriia</taxon>
        <taxon>Sphingobacteriales</taxon>
        <taxon>Sphingobacteriaceae</taxon>
        <taxon>Pedobacter</taxon>
    </lineage>
</organism>
<dbReference type="HOGENOM" id="CLU_004317_1_1_10"/>
<dbReference type="Pfam" id="PF13715">
    <property type="entry name" value="CarbopepD_reg_2"/>
    <property type="match status" value="1"/>
</dbReference>
<dbReference type="SUPFAM" id="SSF49464">
    <property type="entry name" value="Carboxypeptidase regulatory domain-like"/>
    <property type="match status" value="1"/>
</dbReference>
<keyword evidence="6 8" id="KW-0472">Membrane</keyword>
<dbReference type="STRING" id="485917.Phep_2139"/>
<dbReference type="InterPro" id="IPR012910">
    <property type="entry name" value="Plug_dom"/>
</dbReference>
<keyword evidence="5" id="KW-0732">Signal</keyword>
<keyword evidence="2 8" id="KW-0813">Transport</keyword>
<dbReference type="PROSITE" id="PS52016">
    <property type="entry name" value="TONB_DEPENDENT_REC_3"/>
    <property type="match status" value="1"/>
</dbReference>
<evidence type="ECO:0000256" key="1">
    <source>
        <dbReference type="ARBA" id="ARBA00004571"/>
    </source>
</evidence>
<dbReference type="InterPro" id="IPR037066">
    <property type="entry name" value="Plug_dom_sf"/>
</dbReference>